<dbReference type="GO" id="GO:0016757">
    <property type="term" value="F:glycosyltransferase activity"/>
    <property type="evidence" value="ECO:0007669"/>
    <property type="project" value="UniProtKB-KW"/>
</dbReference>
<proteinExistence type="inferred from homology"/>
<dbReference type="Gene3D" id="3.40.50.2000">
    <property type="entry name" value="Glycogen Phosphorylase B"/>
    <property type="match status" value="2"/>
</dbReference>
<dbReference type="RefSeq" id="WP_144278660.1">
    <property type="nucleotide sequence ID" value="NZ_CP041730.1"/>
</dbReference>
<dbReference type="PANTHER" id="PTHR12526">
    <property type="entry name" value="GLYCOSYLTRANSFERASE"/>
    <property type="match status" value="1"/>
</dbReference>
<name>A0A516SGH1_9NEIS</name>
<sequence>MSNFLFCESSPNLGGQELQILLQMQALTQAGHRVLLACKASSRIAAEAERNRLPWQAVGFRNSLHFPSIAALRSLMHRHAIDIALCHSGHDANNLAMAARLASRRPRLIRARTYQPGLPKAISYNRLVDRTLVPSEYLRTRILANPAIRPERVAVLRPLLDLAAIHRQAEQALPSELAEVLADAGPVIVQAAMLRPEKGHRVVLAALPALCRQYPRLKLVLAGAGPEERVLREQVAALGLDGHVHFAGLLVPVYPLLARADLVIMPSLEEPLGLSQLEALALGVPVAVSNTGGLPETVTANETGWLIAAGEVDAWRDGLADALADPARGKAYAARGRRFVEEHYSASAHIEALMAQIALA</sequence>
<dbReference type="KEGG" id="cari:FNU76_13335"/>
<evidence type="ECO:0000256" key="3">
    <source>
        <dbReference type="ARBA" id="ARBA00022679"/>
    </source>
</evidence>
<accession>A0A516SGH1</accession>
<dbReference type="SUPFAM" id="SSF53756">
    <property type="entry name" value="UDP-Glycosyltransferase/glycogen phosphorylase"/>
    <property type="match status" value="1"/>
</dbReference>
<keyword evidence="7" id="KW-1185">Reference proteome</keyword>
<dbReference type="Pfam" id="PF13439">
    <property type="entry name" value="Glyco_transf_4"/>
    <property type="match status" value="1"/>
</dbReference>
<dbReference type="OrthoDB" id="9771846at2"/>
<evidence type="ECO:0000259" key="4">
    <source>
        <dbReference type="Pfam" id="PF00534"/>
    </source>
</evidence>
<dbReference type="PANTHER" id="PTHR12526:SF640">
    <property type="entry name" value="COLANIC ACID BIOSYNTHESIS GLYCOSYLTRANSFERASE WCAL-RELATED"/>
    <property type="match status" value="1"/>
</dbReference>
<dbReference type="InterPro" id="IPR001296">
    <property type="entry name" value="Glyco_trans_1"/>
</dbReference>
<evidence type="ECO:0000313" key="7">
    <source>
        <dbReference type="Proteomes" id="UP000317550"/>
    </source>
</evidence>
<evidence type="ECO:0000256" key="2">
    <source>
        <dbReference type="ARBA" id="ARBA00022676"/>
    </source>
</evidence>
<evidence type="ECO:0000256" key="1">
    <source>
        <dbReference type="ARBA" id="ARBA00009481"/>
    </source>
</evidence>
<feature type="domain" description="Glycosyl transferase family 1" evidence="4">
    <location>
        <begin position="183"/>
        <end position="337"/>
    </location>
</feature>
<comment type="similarity">
    <text evidence="1">Belongs to the glycosyltransferase group 1 family. Glycosyltransferase 4 subfamily.</text>
</comment>
<gene>
    <name evidence="6" type="ORF">FNU76_13335</name>
</gene>
<dbReference type="Proteomes" id="UP000317550">
    <property type="component" value="Chromosome"/>
</dbReference>
<dbReference type="CDD" id="cd03801">
    <property type="entry name" value="GT4_PimA-like"/>
    <property type="match status" value="1"/>
</dbReference>
<keyword evidence="2" id="KW-0328">Glycosyltransferase</keyword>
<evidence type="ECO:0000313" key="6">
    <source>
        <dbReference type="EMBL" id="QDQ27267.1"/>
    </source>
</evidence>
<evidence type="ECO:0000259" key="5">
    <source>
        <dbReference type="Pfam" id="PF13439"/>
    </source>
</evidence>
<dbReference type="Pfam" id="PF00534">
    <property type="entry name" value="Glycos_transf_1"/>
    <property type="match status" value="1"/>
</dbReference>
<dbReference type="EMBL" id="CP041730">
    <property type="protein sequence ID" value="QDQ27267.1"/>
    <property type="molecule type" value="Genomic_DNA"/>
</dbReference>
<keyword evidence="3 6" id="KW-0808">Transferase</keyword>
<feature type="domain" description="Glycosyltransferase subfamily 4-like N-terminal" evidence="5">
    <location>
        <begin position="14"/>
        <end position="162"/>
    </location>
</feature>
<dbReference type="AlphaFoldDB" id="A0A516SGH1"/>
<dbReference type="InterPro" id="IPR028098">
    <property type="entry name" value="Glyco_trans_4-like_N"/>
</dbReference>
<reference evidence="7" key="1">
    <citation type="submission" date="2019-07" db="EMBL/GenBank/DDBJ databases">
        <title>Chitinimonas sp. nov., isolated from Ny-Alesund, arctica soil.</title>
        <authorList>
            <person name="Xu Q."/>
            <person name="Peng F."/>
        </authorList>
    </citation>
    <scope>NUCLEOTIDE SEQUENCE [LARGE SCALE GENOMIC DNA]</scope>
    <source>
        <strain evidence="7">R3-44</strain>
    </source>
</reference>
<organism evidence="6 7">
    <name type="scientific">Chitinimonas arctica</name>
    <dbReference type="NCBI Taxonomy" id="2594795"/>
    <lineage>
        <taxon>Bacteria</taxon>
        <taxon>Pseudomonadati</taxon>
        <taxon>Pseudomonadota</taxon>
        <taxon>Betaproteobacteria</taxon>
        <taxon>Neisseriales</taxon>
        <taxon>Chitinibacteraceae</taxon>
        <taxon>Chitinimonas</taxon>
    </lineage>
</organism>
<protein>
    <submittedName>
        <fullName evidence="6">Glycosyltransferase family 4 protein</fullName>
    </submittedName>
</protein>